<dbReference type="GO" id="GO:0005634">
    <property type="term" value="C:nucleus"/>
    <property type="evidence" value="ECO:0007669"/>
    <property type="project" value="UniProtKB-SubCell"/>
</dbReference>
<sequence>MTKAATRPALTLHQPNDKAMMDVSVKKAYAEPKKAPLVPKVVSNPPDNTECPIFLRKTYHMIDTCDPEVASWSGDGETFVVKNTDVFEKKIIPQFFKHSKFSSFVRQLNFYGFRKIKYSDTIKIDPKLEAATANFWRFRHAKFQRGKPEQLIEITRSNGQSTPASPASVPDKPEQVKSLKTEVTTLKQRIESMSKNLDDLTSMVQTLTVSETEKKVNTESHTEKKRKTVQRMDSSDWPENVRSGTKVEDISFTPGSIFPAAPYVRQNSVASNAVSDQEFVDDLFTAFDEDEMDLVESVPIEDTIELSAQLEPSTPTNKPDLALMNRLSDALTLLPKNAQELLVERLVATITSTEAMKNHVDAVSALTAAAVDAANLQAQERAVPPATVQPDHLPLAAATLGALLCHYGRNHTMRHRVCRSFLCMHKNIGSRLATLRFSFLSIRPHDTALCEYGVD</sequence>
<name>A0A7S2XUZ0_9STRA</name>
<feature type="region of interest" description="Disordered" evidence="8">
    <location>
        <begin position="212"/>
        <end position="242"/>
    </location>
</feature>
<dbReference type="InterPro" id="IPR000232">
    <property type="entry name" value="HSF_DNA-bd"/>
</dbReference>
<dbReference type="PANTHER" id="PTHR10015:SF206">
    <property type="entry name" value="HSF-TYPE DNA-BINDING DOMAIN-CONTAINING PROTEIN"/>
    <property type="match status" value="1"/>
</dbReference>
<dbReference type="GO" id="GO:0043565">
    <property type="term" value="F:sequence-specific DNA binding"/>
    <property type="evidence" value="ECO:0007669"/>
    <property type="project" value="InterPro"/>
</dbReference>
<dbReference type="GO" id="GO:0003700">
    <property type="term" value="F:DNA-binding transcription factor activity"/>
    <property type="evidence" value="ECO:0007669"/>
    <property type="project" value="InterPro"/>
</dbReference>
<dbReference type="Gene3D" id="1.10.10.10">
    <property type="entry name" value="Winged helix-like DNA-binding domain superfamily/Winged helix DNA-binding domain"/>
    <property type="match status" value="1"/>
</dbReference>
<evidence type="ECO:0000256" key="3">
    <source>
        <dbReference type="ARBA" id="ARBA00023125"/>
    </source>
</evidence>
<dbReference type="PANTHER" id="PTHR10015">
    <property type="entry name" value="HEAT SHOCK TRANSCRIPTION FACTOR"/>
    <property type="match status" value="1"/>
</dbReference>
<dbReference type="FunFam" id="1.10.10.10:FF:000027">
    <property type="entry name" value="Heat shock transcription factor 1"/>
    <property type="match status" value="1"/>
</dbReference>
<dbReference type="SUPFAM" id="SSF46785">
    <property type="entry name" value="Winged helix' DNA-binding domain"/>
    <property type="match status" value="1"/>
</dbReference>
<evidence type="ECO:0000256" key="1">
    <source>
        <dbReference type="ARBA" id="ARBA00004123"/>
    </source>
</evidence>
<dbReference type="SMART" id="SM00415">
    <property type="entry name" value="HSF"/>
    <property type="match status" value="1"/>
</dbReference>
<keyword evidence="4" id="KW-0804">Transcription</keyword>
<proteinExistence type="inferred from homology"/>
<evidence type="ECO:0000256" key="5">
    <source>
        <dbReference type="ARBA" id="ARBA00023242"/>
    </source>
</evidence>
<evidence type="ECO:0000256" key="6">
    <source>
        <dbReference type="RuleBase" id="RU004020"/>
    </source>
</evidence>
<dbReference type="InterPro" id="IPR036388">
    <property type="entry name" value="WH-like_DNA-bd_sf"/>
</dbReference>
<dbReference type="InterPro" id="IPR036390">
    <property type="entry name" value="WH_DNA-bd_sf"/>
</dbReference>
<feature type="coiled-coil region" evidence="7">
    <location>
        <begin position="176"/>
        <end position="203"/>
    </location>
</feature>
<organism evidence="10">
    <name type="scientific">Attheya septentrionalis</name>
    <dbReference type="NCBI Taxonomy" id="420275"/>
    <lineage>
        <taxon>Eukaryota</taxon>
        <taxon>Sar</taxon>
        <taxon>Stramenopiles</taxon>
        <taxon>Ochrophyta</taxon>
        <taxon>Bacillariophyta</taxon>
        <taxon>Coscinodiscophyceae</taxon>
        <taxon>Chaetocerotophycidae</taxon>
        <taxon>Chaetocerotales</taxon>
        <taxon>Attheyaceae</taxon>
        <taxon>Attheya</taxon>
    </lineage>
</organism>
<keyword evidence="3" id="KW-0238">DNA-binding</keyword>
<gene>
    <name evidence="10" type="ORF">ASEP1449_LOCUS15873</name>
</gene>
<evidence type="ECO:0000256" key="7">
    <source>
        <dbReference type="SAM" id="Coils"/>
    </source>
</evidence>
<keyword evidence="2" id="KW-0805">Transcription regulation</keyword>
<evidence type="ECO:0000313" key="10">
    <source>
        <dbReference type="EMBL" id="CAD9824039.1"/>
    </source>
</evidence>
<feature type="region of interest" description="Disordered" evidence="8">
    <location>
        <begin position="156"/>
        <end position="176"/>
    </location>
</feature>
<dbReference type="PRINTS" id="PR00056">
    <property type="entry name" value="HSFDOMAIN"/>
</dbReference>
<evidence type="ECO:0000256" key="2">
    <source>
        <dbReference type="ARBA" id="ARBA00023015"/>
    </source>
</evidence>
<evidence type="ECO:0000259" key="9">
    <source>
        <dbReference type="SMART" id="SM00415"/>
    </source>
</evidence>
<accession>A0A7S2XUZ0</accession>
<keyword evidence="5" id="KW-0539">Nucleus</keyword>
<feature type="compositionally biased region" description="Polar residues" evidence="8">
    <location>
        <begin position="156"/>
        <end position="165"/>
    </location>
</feature>
<keyword evidence="7" id="KW-0175">Coiled coil</keyword>
<feature type="domain" description="HSF-type DNA-binding" evidence="9">
    <location>
        <begin position="50"/>
        <end position="157"/>
    </location>
</feature>
<dbReference type="EMBL" id="HBHQ01023474">
    <property type="protein sequence ID" value="CAD9824039.1"/>
    <property type="molecule type" value="Transcribed_RNA"/>
</dbReference>
<protein>
    <recommendedName>
        <fullName evidence="9">HSF-type DNA-binding domain-containing protein</fullName>
    </recommendedName>
</protein>
<comment type="subcellular location">
    <subcellularLocation>
        <location evidence="1">Nucleus</location>
    </subcellularLocation>
</comment>
<dbReference type="AlphaFoldDB" id="A0A7S2XUZ0"/>
<evidence type="ECO:0000256" key="4">
    <source>
        <dbReference type="ARBA" id="ARBA00023163"/>
    </source>
</evidence>
<comment type="similarity">
    <text evidence="6">Belongs to the HSF family.</text>
</comment>
<evidence type="ECO:0000256" key="8">
    <source>
        <dbReference type="SAM" id="MobiDB-lite"/>
    </source>
</evidence>
<feature type="compositionally biased region" description="Basic and acidic residues" evidence="8">
    <location>
        <begin position="212"/>
        <end position="222"/>
    </location>
</feature>
<reference evidence="10" key="1">
    <citation type="submission" date="2021-01" db="EMBL/GenBank/DDBJ databases">
        <authorList>
            <person name="Corre E."/>
            <person name="Pelletier E."/>
            <person name="Niang G."/>
            <person name="Scheremetjew M."/>
            <person name="Finn R."/>
            <person name="Kale V."/>
            <person name="Holt S."/>
            <person name="Cochrane G."/>
            <person name="Meng A."/>
            <person name="Brown T."/>
            <person name="Cohen L."/>
        </authorList>
    </citation>
    <scope>NUCLEOTIDE SEQUENCE</scope>
    <source>
        <strain evidence="10">CCMP2084</strain>
    </source>
</reference>
<dbReference type="Pfam" id="PF00447">
    <property type="entry name" value="HSF_DNA-bind"/>
    <property type="match status" value="1"/>
</dbReference>